<protein>
    <submittedName>
        <fullName evidence="1">Uncharacterized protein</fullName>
    </submittedName>
</protein>
<organism evidence="1">
    <name type="scientific">viral metagenome</name>
    <dbReference type="NCBI Taxonomy" id="1070528"/>
    <lineage>
        <taxon>unclassified sequences</taxon>
        <taxon>metagenomes</taxon>
        <taxon>organismal metagenomes</taxon>
    </lineage>
</organism>
<evidence type="ECO:0000313" key="1">
    <source>
        <dbReference type="EMBL" id="QJA77270.1"/>
    </source>
</evidence>
<name>A0A6M3K4D3_9ZZZZ</name>
<accession>A0A6M3K4D3</accession>
<reference evidence="1" key="1">
    <citation type="submission" date="2020-03" db="EMBL/GenBank/DDBJ databases">
        <title>The deep terrestrial virosphere.</title>
        <authorList>
            <person name="Holmfeldt K."/>
            <person name="Nilsson E."/>
            <person name="Simone D."/>
            <person name="Lopez-Fernandez M."/>
            <person name="Wu X."/>
            <person name="de Brujin I."/>
            <person name="Lundin D."/>
            <person name="Andersson A."/>
            <person name="Bertilsson S."/>
            <person name="Dopson M."/>
        </authorList>
    </citation>
    <scope>NUCLEOTIDE SEQUENCE</scope>
    <source>
        <strain evidence="1">MM415A01337</strain>
    </source>
</reference>
<dbReference type="EMBL" id="MT142273">
    <property type="protein sequence ID" value="QJA77270.1"/>
    <property type="molecule type" value="Genomic_DNA"/>
</dbReference>
<proteinExistence type="predicted"/>
<gene>
    <name evidence="1" type="ORF">MM415A01337_0012</name>
</gene>
<sequence>MSQPTPMFFEKWAEDSARGRIVREIDPIQSEFPAHSGSGVASGFQVADFGSASILLSIPSSMWFKPRMLWLTNYGAVKDKINLLVGGSVASCSATLGQIWVEGNDTAFIAMDGVTVGLDLWASGGTVGSIGVRIAGILVQSGPEN</sequence>
<dbReference type="AlphaFoldDB" id="A0A6M3K4D3"/>